<dbReference type="AlphaFoldDB" id="A0AAV4WAA1"/>
<evidence type="ECO:0000313" key="2">
    <source>
        <dbReference type="Proteomes" id="UP001054945"/>
    </source>
</evidence>
<accession>A0AAV4WAA1</accession>
<organism evidence="1 2">
    <name type="scientific">Caerostris extrusa</name>
    <name type="common">Bark spider</name>
    <name type="synonym">Caerostris bankana</name>
    <dbReference type="NCBI Taxonomy" id="172846"/>
    <lineage>
        <taxon>Eukaryota</taxon>
        <taxon>Metazoa</taxon>
        <taxon>Ecdysozoa</taxon>
        <taxon>Arthropoda</taxon>
        <taxon>Chelicerata</taxon>
        <taxon>Arachnida</taxon>
        <taxon>Araneae</taxon>
        <taxon>Araneomorphae</taxon>
        <taxon>Entelegynae</taxon>
        <taxon>Araneoidea</taxon>
        <taxon>Araneidae</taxon>
        <taxon>Caerostris</taxon>
    </lineage>
</organism>
<comment type="caution">
    <text evidence="1">The sequence shown here is derived from an EMBL/GenBank/DDBJ whole genome shotgun (WGS) entry which is preliminary data.</text>
</comment>
<evidence type="ECO:0000313" key="1">
    <source>
        <dbReference type="EMBL" id="GIY79547.1"/>
    </source>
</evidence>
<proteinExistence type="predicted"/>
<dbReference type="EMBL" id="BPLR01015902">
    <property type="protein sequence ID" value="GIY79547.1"/>
    <property type="molecule type" value="Genomic_DNA"/>
</dbReference>
<reference evidence="1 2" key="1">
    <citation type="submission" date="2021-06" db="EMBL/GenBank/DDBJ databases">
        <title>Caerostris extrusa draft genome.</title>
        <authorList>
            <person name="Kono N."/>
            <person name="Arakawa K."/>
        </authorList>
    </citation>
    <scope>NUCLEOTIDE SEQUENCE [LARGE SCALE GENOMIC DNA]</scope>
</reference>
<sequence length="126" mass="14535">MKDHVKGSNHHVDVSIVVVHMAFPARLRIKRPRPAKAKAIHRHKHSGLIGTISNCMESTMCQYTWWAVLTDFDNRCSGIPHTVTRREWFAICSTVSVLKLRVMLVRGTKRIRTIQYAMNVEKIEID</sequence>
<dbReference type="Proteomes" id="UP001054945">
    <property type="component" value="Unassembled WGS sequence"/>
</dbReference>
<protein>
    <submittedName>
        <fullName evidence="1">Uncharacterized protein</fullName>
    </submittedName>
</protein>
<gene>
    <name evidence="1" type="ORF">CEXT_342421</name>
</gene>
<keyword evidence="2" id="KW-1185">Reference proteome</keyword>
<name>A0AAV4WAA1_CAEEX</name>